<accession>A0ABY2Z0C5</accession>
<dbReference type="EMBL" id="QUAV01000006">
    <property type="protein sequence ID" value="TPR23106.1"/>
    <property type="molecule type" value="Genomic_DNA"/>
</dbReference>
<keyword evidence="2" id="KW-1185">Reference proteome</keyword>
<reference evidence="1 2" key="1">
    <citation type="submission" date="2018-08" db="EMBL/GenBank/DDBJ databases">
        <title>Comparative genomics of wild bee and flower associated Lactobacillus reveals potential adaptation to the bee host.</title>
        <authorList>
            <person name="Vuong H.Q."/>
            <person name="Mcfrederick Q.S."/>
        </authorList>
    </citation>
    <scope>NUCLEOTIDE SEQUENCE [LARGE SCALE GENOMIC DNA]</scope>
    <source>
        <strain evidence="1 2">HV_13</strain>
    </source>
</reference>
<dbReference type="RefSeq" id="WP_140926046.1">
    <property type="nucleotide sequence ID" value="NZ_QUAU01000006.1"/>
</dbReference>
<protein>
    <submittedName>
        <fullName evidence="1">Uncharacterized protein</fullName>
    </submittedName>
</protein>
<evidence type="ECO:0000313" key="2">
    <source>
        <dbReference type="Proteomes" id="UP000777560"/>
    </source>
</evidence>
<comment type="caution">
    <text evidence="1">The sequence shown here is derived from an EMBL/GenBank/DDBJ whole genome shotgun (WGS) entry which is preliminary data.</text>
</comment>
<sequence length="111" mass="13139">MSSLKQIINRLNNISKKHSNIYRTYIIEIDKFDFKIKILEQLNHFDKFDDLQLLIGSLDLKTGKFTSDEFLSGIYFEVPCRLSKKKFILNQIDIDEINKERNQMMTAAFKS</sequence>
<name>A0ABY2Z0C5_9LACO</name>
<organism evidence="1 2">
    <name type="scientific">Apilactobacillus micheneri</name>
    <dbReference type="NCBI Taxonomy" id="1899430"/>
    <lineage>
        <taxon>Bacteria</taxon>
        <taxon>Bacillati</taxon>
        <taxon>Bacillota</taxon>
        <taxon>Bacilli</taxon>
        <taxon>Lactobacillales</taxon>
        <taxon>Lactobacillaceae</taxon>
        <taxon>Apilactobacillus</taxon>
    </lineage>
</organism>
<dbReference type="Proteomes" id="UP000777560">
    <property type="component" value="Unassembled WGS sequence"/>
</dbReference>
<proteinExistence type="predicted"/>
<evidence type="ECO:0000313" key="1">
    <source>
        <dbReference type="EMBL" id="TPR23106.1"/>
    </source>
</evidence>
<gene>
    <name evidence="1" type="ORF">DY114_07295</name>
</gene>